<dbReference type="Pfam" id="PF11017">
    <property type="entry name" value="DUF2855"/>
    <property type="match status" value="1"/>
</dbReference>
<reference evidence="1" key="1">
    <citation type="submission" date="2020-05" db="EMBL/GenBank/DDBJ databases">
        <authorList>
            <person name="Chiriac C."/>
            <person name="Salcher M."/>
            <person name="Ghai R."/>
            <person name="Kavagutti S V."/>
        </authorList>
    </citation>
    <scope>NUCLEOTIDE SEQUENCE</scope>
</reference>
<gene>
    <name evidence="1" type="ORF">UFOPK3376_01936</name>
</gene>
<organism evidence="1">
    <name type="scientific">freshwater metagenome</name>
    <dbReference type="NCBI Taxonomy" id="449393"/>
    <lineage>
        <taxon>unclassified sequences</taxon>
        <taxon>metagenomes</taxon>
        <taxon>ecological metagenomes</taxon>
    </lineage>
</organism>
<evidence type="ECO:0000313" key="1">
    <source>
        <dbReference type="EMBL" id="CAB4884463.1"/>
    </source>
</evidence>
<dbReference type="InterPro" id="IPR021276">
    <property type="entry name" value="DUF2855"/>
</dbReference>
<sequence>MDFEVNRTDLQQTRIVNPGPAPLGEGEVRLRVDRFALTTNNITYAVYGEAMQYWNFFPAAEPGWGRVPVWGFADVAESRCDDVGVGVRVYGYLPMSSDFVVTPGKADGSAFSDMSPHRQAMAGPYNRYVRTAGDPMYTPEREDHQMLLWPLFFTSFLIDDAIDDAGFFGATSVVVSSASSKTAIVAAFLLHRRPGIEVVGLTSEANREFVEQLGCYTRVVTYDQVNTLDVHPAVFVDIAGNSAVRDAVHRHYGERLMYSMIVGGTHWDQVPSANAEPVGPSPQFFFAPAQITKRNAEWGHAVLDQRVGAAWEQFVSWASVWVEFNYAIGADAVERAYRELLGGRAHPRVGYICSL</sequence>
<dbReference type="EMBL" id="CAFBLP010000050">
    <property type="protein sequence ID" value="CAB4884463.1"/>
    <property type="molecule type" value="Genomic_DNA"/>
</dbReference>
<name>A0A6J7EYM6_9ZZZZ</name>
<protein>
    <submittedName>
        <fullName evidence="1">Unannotated protein</fullName>
    </submittedName>
</protein>
<dbReference type="AlphaFoldDB" id="A0A6J7EYM6"/>
<proteinExistence type="predicted"/>
<accession>A0A6J7EYM6</accession>